<sequence length="605" mass="68718">MEDSSAFAAFQADDSERTPEHRGCKRPLTEPQRKAKNERDRKRRQEHRVEFERLQNVGSQCDDLKTQLGMQTNTISELEEENQRLKNRESHLNKRIEELENALLERAAPNLLLQGNQLQPMVLIGGEINQMVWTRAHLPLMPDLCISAAVQTQVIAAIPAEGVIDKETITNQFTMNVPFLFVASKTEEVTCIRLRGKCSASPEGGLVQYLFEWIPHQTNQKSWENLGWSPVNVGSIQDLAPSGHTGSSCGAQAKFPIKFLLWNSVGTLDTYGQRVVMDLINRFRPAVLVIAETKLPRDRAEEIKDTFHFDAHRVPPNLEFVGGMWLLWLSDVVEVEILSFTEQEIHARINEPQTNQIKGKLLGYAKIHVIGSHFKSIEEFESWLLASPTHSEDAANNAHITQGPRSSQGVRMYTDELVHDFTRKLDAKDKSQVDFSDFSGLMEEVVKSGTVTLPLSLALIDKKIEKKYGEIAAESKQSSCTAMPSRILLCAAIKEMDELQLESIDEKKMLLWRDAINSALNINFKVNFAIEHLKKIGRAYFGLKARNDQELRSIEEKILTLQIELSDWEEKRAKKVEEQNSEVRKECLRYAEYFQGKSLSAGLLH</sequence>
<reference evidence="3 4" key="1">
    <citation type="journal article" date="2013" name="Genome Biol.">
        <title>The genome sequence of the most widely cultivated cacao type and its use to identify candidate genes regulating pod color.</title>
        <authorList>
            <person name="Motamayor J.C."/>
            <person name="Mockaitis K."/>
            <person name="Schmutz J."/>
            <person name="Haiminen N."/>
            <person name="Iii D.L."/>
            <person name="Cornejo O."/>
            <person name="Findley S.D."/>
            <person name="Zheng P."/>
            <person name="Utro F."/>
            <person name="Royaert S."/>
            <person name="Saski C."/>
            <person name="Jenkins J."/>
            <person name="Podicheti R."/>
            <person name="Zhao M."/>
            <person name="Scheffler B.E."/>
            <person name="Stack J.C."/>
            <person name="Feltus F.A."/>
            <person name="Mustiga G.M."/>
            <person name="Amores F."/>
            <person name="Phillips W."/>
            <person name="Marelli J.P."/>
            <person name="May G.D."/>
            <person name="Shapiro H."/>
            <person name="Ma J."/>
            <person name="Bustamante C.D."/>
            <person name="Schnell R.J."/>
            <person name="Main D."/>
            <person name="Gilbert D."/>
            <person name="Parida L."/>
            <person name="Kuhn D.N."/>
        </authorList>
    </citation>
    <scope>NUCLEOTIDE SEQUENCE [LARGE SCALE GENOMIC DNA]</scope>
    <source>
        <strain evidence="4">cv. Matina 1-6</strain>
    </source>
</reference>
<feature type="compositionally biased region" description="Low complexity" evidence="2">
    <location>
        <begin position="1"/>
        <end position="12"/>
    </location>
</feature>
<feature type="compositionally biased region" description="Basic and acidic residues" evidence="2">
    <location>
        <begin position="14"/>
        <end position="40"/>
    </location>
</feature>
<dbReference type="EMBL" id="CM001881">
    <property type="protein sequence ID" value="EOY25109.1"/>
    <property type="molecule type" value="Genomic_DNA"/>
</dbReference>
<organism evidence="3 4">
    <name type="scientific">Theobroma cacao</name>
    <name type="common">Cacao</name>
    <name type="synonym">Cocoa</name>
    <dbReference type="NCBI Taxonomy" id="3641"/>
    <lineage>
        <taxon>Eukaryota</taxon>
        <taxon>Viridiplantae</taxon>
        <taxon>Streptophyta</taxon>
        <taxon>Embryophyta</taxon>
        <taxon>Tracheophyta</taxon>
        <taxon>Spermatophyta</taxon>
        <taxon>Magnoliopsida</taxon>
        <taxon>eudicotyledons</taxon>
        <taxon>Gunneridae</taxon>
        <taxon>Pentapetalae</taxon>
        <taxon>rosids</taxon>
        <taxon>malvids</taxon>
        <taxon>Malvales</taxon>
        <taxon>Malvaceae</taxon>
        <taxon>Byttnerioideae</taxon>
        <taxon>Theobroma</taxon>
    </lineage>
</organism>
<evidence type="ECO:0000256" key="1">
    <source>
        <dbReference type="SAM" id="Coils"/>
    </source>
</evidence>
<name>A0A061GDJ4_THECC</name>
<gene>
    <name evidence="3" type="ORF">TCM_016522</name>
</gene>
<evidence type="ECO:0000313" key="3">
    <source>
        <dbReference type="EMBL" id="EOY25109.1"/>
    </source>
</evidence>
<dbReference type="eggNOG" id="ENOG502SF79">
    <property type="taxonomic scope" value="Eukaryota"/>
</dbReference>
<feature type="coiled-coil region" evidence="1">
    <location>
        <begin position="61"/>
        <end position="102"/>
    </location>
</feature>
<feature type="region of interest" description="Disordered" evidence="2">
    <location>
        <begin position="1"/>
        <end position="47"/>
    </location>
</feature>
<accession>A0A061GDJ4</accession>
<protein>
    <submittedName>
        <fullName evidence="3">Fiber protein Fb17</fullName>
    </submittedName>
</protein>
<dbReference type="Gramene" id="EOY25109">
    <property type="protein sequence ID" value="EOY25109"/>
    <property type="gene ID" value="TCM_016522"/>
</dbReference>
<proteinExistence type="predicted"/>
<dbReference type="InParanoid" id="A0A061GDJ4"/>
<dbReference type="AlphaFoldDB" id="A0A061GDJ4"/>
<dbReference type="PANTHER" id="PTHR35021">
    <property type="match status" value="1"/>
</dbReference>
<dbReference type="Proteomes" id="UP000026915">
    <property type="component" value="Chromosome 3"/>
</dbReference>
<dbReference type="HOGENOM" id="CLU_401943_0_0_1"/>
<keyword evidence="1" id="KW-0175">Coiled coil</keyword>
<dbReference type="PANTHER" id="PTHR35021:SF8">
    <property type="entry name" value="FIBER PROTEIN FB17"/>
    <property type="match status" value="1"/>
</dbReference>
<keyword evidence="4" id="KW-1185">Reference proteome</keyword>
<evidence type="ECO:0000313" key="4">
    <source>
        <dbReference type="Proteomes" id="UP000026915"/>
    </source>
</evidence>
<evidence type="ECO:0000256" key="2">
    <source>
        <dbReference type="SAM" id="MobiDB-lite"/>
    </source>
</evidence>